<dbReference type="RefSeq" id="XP_002767896.1">
    <property type="nucleotide sequence ID" value="XM_002767850.1"/>
</dbReference>
<dbReference type="AlphaFoldDB" id="C5LRM9"/>
<protein>
    <submittedName>
        <fullName evidence="1">Uncharacterized protein</fullName>
    </submittedName>
</protein>
<reference evidence="1 2" key="1">
    <citation type="submission" date="2008-07" db="EMBL/GenBank/DDBJ databases">
        <authorList>
            <person name="El-Sayed N."/>
            <person name="Caler E."/>
            <person name="Inman J."/>
            <person name="Amedeo P."/>
            <person name="Hass B."/>
            <person name="Wortman J."/>
        </authorList>
    </citation>
    <scope>NUCLEOTIDE SEQUENCE [LARGE SCALE GENOMIC DNA]</scope>
    <source>
        <strain evidence="2">ATCC 50983 / TXsc</strain>
    </source>
</reference>
<organism evidence="2">
    <name type="scientific">Perkinsus marinus (strain ATCC 50983 / TXsc)</name>
    <dbReference type="NCBI Taxonomy" id="423536"/>
    <lineage>
        <taxon>Eukaryota</taxon>
        <taxon>Sar</taxon>
        <taxon>Alveolata</taxon>
        <taxon>Perkinsozoa</taxon>
        <taxon>Perkinsea</taxon>
        <taxon>Perkinsida</taxon>
        <taxon>Perkinsidae</taxon>
        <taxon>Perkinsus</taxon>
    </lineage>
</organism>
<dbReference type="InParanoid" id="C5LRM9"/>
<keyword evidence="2" id="KW-1185">Reference proteome</keyword>
<sequence>YPQVTSVLRQSLRPRSSDRPAGSCRGLKRLLSIAFDRDVLRIVETSARLNRRVVRDGPPLVLPWSIIADELGVGPLSEGYIRRLLKECSTQKKLILFGQAAWAGCSRLCRIFMEAGVNPFENPAEECTATGASEQHSEMSSAICTGSLTPVQLAIMAGRLSCVHLMASHARRLGRIHVPHLRRDLLSK</sequence>
<gene>
    <name evidence="1" type="ORF">Pmar_PMAR004887</name>
</gene>
<feature type="non-terminal residue" evidence="1">
    <location>
        <position position="1"/>
    </location>
</feature>
<evidence type="ECO:0000313" key="1">
    <source>
        <dbReference type="EMBL" id="EER00614.1"/>
    </source>
</evidence>
<name>C5LRM9_PERM5</name>
<proteinExistence type="predicted"/>
<dbReference type="EMBL" id="GG684897">
    <property type="protein sequence ID" value="EER00614.1"/>
    <property type="molecule type" value="Genomic_DNA"/>
</dbReference>
<accession>C5LRM9</accession>
<dbReference type="Proteomes" id="UP000007800">
    <property type="component" value="Unassembled WGS sequence"/>
</dbReference>
<evidence type="ECO:0000313" key="2">
    <source>
        <dbReference type="Proteomes" id="UP000007800"/>
    </source>
</evidence>
<dbReference type="GeneID" id="9043713"/>